<sequence>MIHYRMVRKDVEALRTASLANLPARSNMADDREHKRLRVSVPDATVQADAWDFLSPWLEQLHERLMVHPDGNLQVRHPDSRRFRRNQNQETEVTRPERFDTSHWRTREAVALLVLVYAVNNQFLEAKRRILMTQDDEFKRHPRVPQSVEIPVYLDVSSYGYKNTEFVVHMKELADLIEATKSYSTQQHGDAIGVKHCARTITFTPLNPSVLPELGGSVKPCAANFQFQFPKKNTHWLRRICAGQLAVVSLLYQSQDIGHAPQPDRVVTAQTQPALYPQVERREIDDSRPGVVPEADEPTPYIGLRTFWRGTRPEIASLSFMEVHYSGPDHGVALAQLLGDPTSRLARHLLELAITTADESDAVNGWTMRALWITPKDNTRLKTLELVALSRVLRPGRSRLRQFHGQVLPPVPLDLPSKLAFISATAIGDKSLPSVRCRLCCGLQPPASSTL</sequence>
<evidence type="ECO:0000313" key="1">
    <source>
        <dbReference type="EMBL" id="EGZ29767.1"/>
    </source>
</evidence>
<organism evidence="1 2">
    <name type="scientific">Phytophthora sojae (strain P6497)</name>
    <name type="common">Soybean stem and root rot agent</name>
    <name type="synonym">Phytophthora megasperma f. sp. glycines</name>
    <dbReference type="NCBI Taxonomy" id="1094619"/>
    <lineage>
        <taxon>Eukaryota</taxon>
        <taxon>Sar</taxon>
        <taxon>Stramenopiles</taxon>
        <taxon>Oomycota</taxon>
        <taxon>Peronosporomycetes</taxon>
        <taxon>Peronosporales</taxon>
        <taxon>Peronosporaceae</taxon>
        <taxon>Phytophthora</taxon>
    </lineage>
</organism>
<keyword evidence="2" id="KW-1185">Reference proteome</keyword>
<dbReference type="GeneID" id="20641152"/>
<dbReference type="RefSeq" id="XP_009517042.1">
    <property type="nucleotide sequence ID" value="XM_009518747.1"/>
</dbReference>
<dbReference type="EMBL" id="JH159151">
    <property type="protein sequence ID" value="EGZ29767.1"/>
    <property type="molecule type" value="Genomic_DNA"/>
</dbReference>
<dbReference type="AlphaFoldDB" id="G4YL12"/>
<gene>
    <name evidence="1" type="ORF">PHYSODRAFT_294768</name>
</gene>
<accession>G4YL12</accession>
<dbReference type="Proteomes" id="UP000002640">
    <property type="component" value="Unassembled WGS sequence"/>
</dbReference>
<dbReference type="InParanoid" id="G4YL12"/>
<protein>
    <submittedName>
        <fullName evidence="1">Uncharacterized protein</fullName>
    </submittedName>
</protein>
<name>G4YL12_PHYSP</name>
<reference evidence="1 2" key="1">
    <citation type="journal article" date="2006" name="Science">
        <title>Phytophthora genome sequences uncover evolutionary origins and mechanisms of pathogenesis.</title>
        <authorList>
            <person name="Tyler B.M."/>
            <person name="Tripathy S."/>
            <person name="Zhang X."/>
            <person name="Dehal P."/>
            <person name="Jiang R.H."/>
            <person name="Aerts A."/>
            <person name="Arredondo F.D."/>
            <person name="Baxter L."/>
            <person name="Bensasson D."/>
            <person name="Beynon J.L."/>
            <person name="Chapman J."/>
            <person name="Damasceno C.M."/>
            <person name="Dorrance A.E."/>
            <person name="Dou D."/>
            <person name="Dickerman A.W."/>
            <person name="Dubchak I.L."/>
            <person name="Garbelotto M."/>
            <person name="Gijzen M."/>
            <person name="Gordon S.G."/>
            <person name="Govers F."/>
            <person name="Grunwald N.J."/>
            <person name="Huang W."/>
            <person name="Ivors K.L."/>
            <person name="Jones R.W."/>
            <person name="Kamoun S."/>
            <person name="Krampis K."/>
            <person name="Lamour K.H."/>
            <person name="Lee M.K."/>
            <person name="McDonald W.H."/>
            <person name="Medina M."/>
            <person name="Meijer H.J."/>
            <person name="Nordberg E.K."/>
            <person name="Maclean D.J."/>
            <person name="Ospina-Giraldo M.D."/>
            <person name="Morris P.F."/>
            <person name="Phuntumart V."/>
            <person name="Putnam N.H."/>
            <person name="Rash S."/>
            <person name="Rose J.K."/>
            <person name="Sakihama Y."/>
            <person name="Salamov A.A."/>
            <person name="Savidor A."/>
            <person name="Scheuring C.F."/>
            <person name="Smith B.M."/>
            <person name="Sobral B.W."/>
            <person name="Terry A."/>
            <person name="Torto-Alalibo T.A."/>
            <person name="Win J."/>
            <person name="Xu Z."/>
            <person name="Zhang H."/>
            <person name="Grigoriev I.V."/>
            <person name="Rokhsar D.S."/>
            <person name="Boore J.L."/>
        </authorList>
    </citation>
    <scope>NUCLEOTIDE SEQUENCE [LARGE SCALE GENOMIC DNA]</scope>
    <source>
        <strain evidence="1 2">P6497</strain>
    </source>
</reference>
<evidence type="ECO:0000313" key="2">
    <source>
        <dbReference type="Proteomes" id="UP000002640"/>
    </source>
</evidence>
<proteinExistence type="predicted"/>
<dbReference type="KEGG" id="psoj:PHYSODRAFT_294768"/>